<feature type="region of interest" description="Disordered" evidence="1">
    <location>
        <begin position="1"/>
        <end position="23"/>
    </location>
</feature>
<comment type="caution">
    <text evidence="2">The sequence shown here is derived from an EMBL/GenBank/DDBJ whole genome shotgun (WGS) entry which is preliminary data.</text>
</comment>
<gene>
    <name evidence="2" type="ORF">TNIN_202681</name>
</gene>
<keyword evidence="3" id="KW-1185">Reference proteome</keyword>
<feature type="compositionally biased region" description="Basic residues" evidence="1">
    <location>
        <begin position="1"/>
        <end position="10"/>
    </location>
</feature>
<accession>A0A8X6WP45</accession>
<evidence type="ECO:0000313" key="3">
    <source>
        <dbReference type="Proteomes" id="UP000886998"/>
    </source>
</evidence>
<evidence type="ECO:0000256" key="1">
    <source>
        <dbReference type="SAM" id="MobiDB-lite"/>
    </source>
</evidence>
<protein>
    <submittedName>
        <fullName evidence="2">Uncharacterized protein</fullName>
    </submittedName>
</protein>
<dbReference type="Proteomes" id="UP000886998">
    <property type="component" value="Unassembled WGS sequence"/>
</dbReference>
<reference evidence="2" key="1">
    <citation type="submission" date="2020-08" db="EMBL/GenBank/DDBJ databases">
        <title>Multicomponent nature underlies the extraordinary mechanical properties of spider dragline silk.</title>
        <authorList>
            <person name="Kono N."/>
            <person name="Nakamura H."/>
            <person name="Mori M."/>
            <person name="Yoshida Y."/>
            <person name="Ohtoshi R."/>
            <person name="Malay A.D."/>
            <person name="Moran D.A.P."/>
            <person name="Tomita M."/>
            <person name="Numata K."/>
            <person name="Arakawa K."/>
        </authorList>
    </citation>
    <scope>NUCLEOTIDE SEQUENCE</scope>
</reference>
<organism evidence="2 3">
    <name type="scientific">Trichonephila inaurata madagascariensis</name>
    <dbReference type="NCBI Taxonomy" id="2747483"/>
    <lineage>
        <taxon>Eukaryota</taxon>
        <taxon>Metazoa</taxon>
        <taxon>Ecdysozoa</taxon>
        <taxon>Arthropoda</taxon>
        <taxon>Chelicerata</taxon>
        <taxon>Arachnida</taxon>
        <taxon>Araneae</taxon>
        <taxon>Araneomorphae</taxon>
        <taxon>Entelegynae</taxon>
        <taxon>Araneoidea</taxon>
        <taxon>Nephilidae</taxon>
        <taxon>Trichonephila</taxon>
        <taxon>Trichonephila inaurata</taxon>
    </lineage>
</organism>
<dbReference type="AlphaFoldDB" id="A0A8X6WP45"/>
<name>A0A8X6WP45_9ARAC</name>
<proteinExistence type="predicted"/>
<evidence type="ECO:0000313" key="2">
    <source>
        <dbReference type="EMBL" id="GFY38782.1"/>
    </source>
</evidence>
<sequence length="94" mass="11133">MNGKRNKRKSYSSDHSQTRYRLKENEPNHIMLVAVTRSGTLICLKASKCDRRRSHHFPIWIPFRLHLQAHLNIWHVNGPREVISSDIYTLQSVR</sequence>
<dbReference type="EMBL" id="BMAV01001063">
    <property type="protein sequence ID" value="GFY38782.1"/>
    <property type="molecule type" value="Genomic_DNA"/>
</dbReference>